<accession>A0A7S2B5T7</accession>
<dbReference type="EMBL" id="HBGS01011048">
    <property type="protein sequence ID" value="CAD9387481.1"/>
    <property type="molecule type" value="Transcribed_RNA"/>
</dbReference>
<reference evidence="1" key="1">
    <citation type="submission" date="2021-01" db="EMBL/GenBank/DDBJ databases">
        <authorList>
            <person name="Corre E."/>
            <person name="Pelletier E."/>
            <person name="Niang G."/>
            <person name="Scheremetjew M."/>
            <person name="Finn R."/>
            <person name="Kale V."/>
            <person name="Holt S."/>
            <person name="Cochrane G."/>
            <person name="Meng A."/>
            <person name="Brown T."/>
            <person name="Cohen L."/>
        </authorList>
    </citation>
    <scope>NUCLEOTIDE SEQUENCE</scope>
    <source>
        <strain evidence="1">CCMP1381</strain>
    </source>
</reference>
<sequence>MLRNVLLIATTSGLTLFSKEFLNAISQPRMIGGLLTAMMESSVRTTGLPVTYIELSNVAVTIMKDEVVKVCCALFHDRSDGPAFGKLIASQILCAFLEEYSGNLTSPGRNLKDFHGFHLKIAGAVRNSIRPVLNRLHGHHSRAIQKAMLVTEDAIVQTGSAVDELALLANLQALLYLSSELLAQRDDLCSQIVLEGSGDVRTLLWRIEHAVFIVVVNKSVRPTHYRAALNEAAKMLGQVCFVMSNNHLIWRG</sequence>
<dbReference type="AlphaFoldDB" id="A0A7S2B5T7"/>
<organism evidence="1">
    <name type="scientific">Octactis speculum</name>
    <dbReference type="NCBI Taxonomy" id="3111310"/>
    <lineage>
        <taxon>Eukaryota</taxon>
        <taxon>Sar</taxon>
        <taxon>Stramenopiles</taxon>
        <taxon>Ochrophyta</taxon>
        <taxon>Dictyochophyceae</taxon>
        <taxon>Dictyochales</taxon>
        <taxon>Dictyochaceae</taxon>
        <taxon>Octactis</taxon>
    </lineage>
</organism>
<gene>
    <name evidence="1" type="ORF">DSPE1174_LOCUS5825</name>
</gene>
<name>A0A7S2B5T7_9STRA</name>
<evidence type="ECO:0000313" key="1">
    <source>
        <dbReference type="EMBL" id="CAD9387481.1"/>
    </source>
</evidence>
<proteinExistence type="predicted"/>
<protein>
    <submittedName>
        <fullName evidence="1">Uncharacterized protein</fullName>
    </submittedName>
</protein>